<name>A0AAD4NY99_PERFH</name>
<gene>
    <name evidence="1" type="ORF">C2S53_009243</name>
</gene>
<comment type="caution">
    <text evidence="1">The sequence shown here is derived from an EMBL/GenBank/DDBJ whole genome shotgun (WGS) entry which is preliminary data.</text>
</comment>
<proteinExistence type="predicted"/>
<protein>
    <submittedName>
        <fullName evidence="1">Uncharacterized protein</fullName>
    </submittedName>
</protein>
<reference evidence="1 2" key="1">
    <citation type="journal article" date="2021" name="Nat. Commun.">
        <title>Incipient diploidization of the medicinal plant Perilla within 10,000 years.</title>
        <authorList>
            <person name="Zhang Y."/>
            <person name="Shen Q."/>
            <person name="Leng L."/>
            <person name="Zhang D."/>
            <person name="Chen S."/>
            <person name="Shi Y."/>
            <person name="Ning Z."/>
            <person name="Chen S."/>
        </authorList>
    </citation>
    <scope>NUCLEOTIDE SEQUENCE [LARGE SCALE GENOMIC DNA]</scope>
    <source>
        <strain evidence="2">cv. PC099</strain>
    </source>
</reference>
<keyword evidence="2" id="KW-1185">Reference proteome</keyword>
<sequence>MVMDAEENWKTFLEMHCTEDGAIIDSPVYNEIADRFAIPLTHKLISTAINISESEEHRIRAALLIEDMTEYDRLDTAYPSIDRVETLPYFRRSAIRLMIVFQEGSPLQVAGKELTKKLIRLSLQHNDGWDEFLEWMHNGFRNRPHVLDLILDVFCELGEDDYDDESELEVRDKFAAFVEPVVRANAYQFHTRLRNLLALDQSYNDTAYRILPSFYRIFTHPPHWTTLMEEAIMSPFFDYDPHPYPKKMLAAAISLKLCIQRGGAFTFSSAMIRKINHIILRLYSVINSLIFTHI</sequence>
<accession>A0AAD4NY99</accession>
<evidence type="ECO:0000313" key="1">
    <source>
        <dbReference type="EMBL" id="KAH6757009.1"/>
    </source>
</evidence>
<dbReference type="EMBL" id="SDAM02029498">
    <property type="protein sequence ID" value="KAH6757009.1"/>
    <property type="molecule type" value="Genomic_DNA"/>
</dbReference>
<evidence type="ECO:0000313" key="2">
    <source>
        <dbReference type="Proteomes" id="UP001190926"/>
    </source>
</evidence>
<dbReference type="AlphaFoldDB" id="A0AAD4NY99"/>
<dbReference type="Proteomes" id="UP001190926">
    <property type="component" value="Unassembled WGS sequence"/>
</dbReference>
<organism evidence="1 2">
    <name type="scientific">Perilla frutescens var. hirtella</name>
    <name type="common">Perilla citriodora</name>
    <name type="synonym">Perilla setoyensis</name>
    <dbReference type="NCBI Taxonomy" id="608512"/>
    <lineage>
        <taxon>Eukaryota</taxon>
        <taxon>Viridiplantae</taxon>
        <taxon>Streptophyta</taxon>
        <taxon>Embryophyta</taxon>
        <taxon>Tracheophyta</taxon>
        <taxon>Spermatophyta</taxon>
        <taxon>Magnoliopsida</taxon>
        <taxon>eudicotyledons</taxon>
        <taxon>Gunneridae</taxon>
        <taxon>Pentapetalae</taxon>
        <taxon>asterids</taxon>
        <taxon>lamiids</taxon>
        <taxon>Lamiales</taxon>
        <taxon>Lamiaceae</taxon>
        <taxon>Nepetoideae</taxon>
        <taxon>Elsholtzieae</taxon>
        <taxon>Perilla</taxon>
    </lineage>
</organism>